<sequence>MSRRKRMGLWIGGFVLVLLVIAGLALWNMSRSHDAPKLVDWIDRATAGSRDVAEVARVQLGDDPAVKLAVHAQPRASGDEPRPVIVFTHGGGWNWGDPDDYGFIARSFANEGYVVVLTGYRLFPEAQYPAMLEDLADAVAWSEANIAQYGGDPDRVVLMGHSAGAYNSLMLGLDKSWLAAKGMNADDLAGVVSLAGPADFYPFDTENSINSFGQAEDPEATQPVNHARADAPPLLLVHGEDDTVVRIRNARSLERAMTAAGGTAETAYYPGMGHNDVLLKLVSPWWRDERVRTRVLAFVDKVTAKE</sequence>
<evidence type="ECO:0000259" key="3">
    <source>
        <dbReference type="Pfam" id="PF20434"/>
    </source>
</evidence>
<evidence type="ECO:0000256" key="1">
    <source>
        <dbReference type="ARBA" id="ARBA00022801"/>
    </source>
</evidence>
<dbReference type="InterPro" id="IPR029058">
    <property type="entry name" value="AB_hydrolase_fold"/>
</dbReference>
<dbReference type="SUPFAM" id="SSF53474">
    <property type="entry name" value="alpha/beta-Hydrolases"/>
    <property type="match status" value="1"/>
</dbReference>
<dbReference type="InterPro" id="IPR050300">
    <property type="entry name" value="GDXG_lipolytic_enzyme"/>
</dbReference>
<organism evidence="4 5">
    <name type="scientific">Alteriqipengyuania halimionae</name>
    <dbReference type="NCBI Taxonomy" id="1926630"/>
    <lineage>
        <taxon>Bacteria</taxon>
        <taxon>Pseudomonadati</taxon>
        <taxon>Pseudomonadota</taxon>
        <taxon>Alphaproteobacteria</taxon>
        <taxon>Sphingomonadales</taxon>
        <taxon>Erythrobacteraceae</taxon>
        <taxon>Alteriqipengyuania</taxon>
    </lineage>
</organism>
<reference evidence="4 5" key="1">
    <citation type="submission" date="2019-12" db="EMBL/GenBank/DDBJ databases">
        <title>Genomic-based taxomic classification of the family Erythrobacteraceae.</title>
        <authorList>
            <person name="Xu L."/>
        </authorList>
    </citation>
    <scope>NUCLEOTIDE SEQUENCE [LARGE SCALE GENOMIC DNA]</scope>
    <source>
        <strain evidence="4 5">LMG 29519</strain>
    </source>
</reference>
<keyword evidence="2" id="KW-0472">Membrane</keyword>
<proteinExistence type="predicted"/>
<evidence type="ECO:0000313" key="5">
    <source>
        <dbReference type="Proteomes" id="UP000429229"/>
    </source>
</evidence>
<dbReference type="OrthoDB" id="9771666at2"/>
<dbReference type="EMBL" id="WTYR01000001">
    <property type="protein sequence ID" value="MXP10769.1"/>
    <property type="molecule type" value="Genomic_DNA"/>
</dbReference>
<dbReference type="Pfam" id="PF20434">
    <property type="entry name" value="BD-FAE"/>
    <property type="match status" value="1"/>
</dbReference>
<keyword evidence="1 4" id="KW-0378">Hydrolase</keyword>
<evidence type="ECO:0000256" key="2">
    <source>
        <dbReference type="SAM" id="Phobius"/>
    </source>
</evidence>
<feature type="domain" description="BD-FAE-like" evidence="3">
    <location>
        <begin position="78"/>
        <end position="256"/>
    </location>
</feature>
<evidence type="ECO:0000313" key="4">
    <source>
        <dbReference type="EMBL" id="MXP10769.1"/>
    </source>
</evidence>
<accession>A0A6I4U3U2</accession>
<dbReference type="PANTHER" id="PTHR48081:SF9">
    <property type="entry name" value="CARBOXYLESTERASE"/>
    <property type="match status" value="1"/>
</dbReference>
<dbReference type="GO" id="GO:0016787">
    <property type="term" value="F:hydrolase activity"/>
    <property type="evidence" value="ECO:0007669"/>
    <property type="project" value="UniProtKB-KW"/>
</dbReference>
<keyword evidence="2" id="KW-0812">Transmembrane</keyword>
<dbReference type="Proteomes" id="UP000429229">
    <property type="component" value="Unassembled WGS sequence"/>
</dbReference>
<feature type="transmembrane region" description="Helical" evidence="2">
    <location>
        <begin position="7"/>
        <end position="27"/>
    </location>
</feature>
<dbReference type="InterPro" id="IPR049492">
    <property type="entry name" value="BD-FAE-like_dom"/>
</dbReference>
<keyword evidence="5" id="KW-1185">Reference proteome</keyword>
<gene>
    <name evidence="4" type="ORF">GRI68_11330</name>
</gene>
<protein>
    <submittedName>
        <fullName evidence="4">Alpha/beta fold hydrolase</fullName>
    </submittedName>
</protein>
<dbReference type="PANTHER" id="PTHR48081">
    <property type="entry name" value="AB HYDROLASE SUPERFAMILY PROTEIN C4A8.06C"/>
    <property type="match status" value="1"/>
</dbReference>
<keyword evidence="2" id="KW-1133">Transmembrane helix</keyword>
<dbReference type="Gene3D" id="3.40.50.1820">
    <property type="entry name" value="alpha/beta hydrolase"/>
    <property type="match status" value="1"/>
</dbReference>
<dbReference type="AlphaFoldDB" id="A0A6I4U3U2"/>
<comment type="caution">
    <text evidence="4">The sequence shown here is derived from an EMBL/GenBank/DDBJ whole genome shotgun (WGS) entry which is preliminary data.</text>
</comment>
<dbReference type="RefSeq" id="WP_160617335.1">
    <property type="nucleotide sequence ID" value="NZ_WTYR01000001.1"/>
</dbReference>
<name>A0A6I4U3U2_9SPHN</name>